<dbReference type="EMBL" id="JAWDIO010000002">
    <property type="protein sequence ID" value="MDU0355131.1"/>
    <property type="molecule type" value="Genomic_DNA"/>
</dbReference>
<dbReference type="InterPro" id="IPR016286">
    <property type="entry name" value="FUC_metazoa-typ"/>
</dbReference>
<keyword evidence="5" id="KW-0378">Hydrolase</keyword>
<comment type="similarity">
    <text evidence="2">Belongs to the glycosyl hydrolase 29 family.</text>
</comment>
<evidence type="ECO:0000256" key="3">
    <source>
        <dbReference type="ARBA" id="ARBA00012662"/>
    </source>
</evidence>
<proteinExistence type="inferred from homology"/>
<dbReference type="Pfam" id="PF01120">
    <property type="entry name" value="Alpha_L_fucos"/>
    <property type="match status" value="1"/>
</dbReference>
<dbReference type="Gene3D" id="2.60.40.1180">
    <property type="entry name" value="Golgi alpha-mannosidase II"/>
    <property type="match status" value="1"/>
</dbReference>
<dbReference type="PRINTS" id="PR00741">
    <property type="entry name" value="GLHYDRLASE29"/>
</dbReference>
<sequence>MFKTTTLLLVTATLSLGCSHSSDNDLRLSTSKTTNTPYEANWDSVKTHETPDWFTDAKFGIYFHWGPYTVPAHKTEWYSMWMYREGHPIRQYHEQTYGPVDEFGYKDFIPMFTAEKFDPTEWAKLFKDAGAQFAGPVTEHADGFAMWDSALTKWNAANMGPKRDIVGEMAKAIRAQDMKFIATFHHQWKYSWFPTWDENTDAFDPALEDLYGPKVPKGTFNLKNMTQADPLPDQKFNDEWLAKIVEVVDKYNPDLVYFDNKMDIIQEQKRLEFLSYYYNHGAKRKQDVVVTYKFHDLQEGSAVLDLERSRMSEKKAFPWLTDDSIDWNSWTHVANPNYKSANRLIDFLVDVVSKNGGVLLNITPTAQGEIPQPVRDRLLAIGKWLKTNGEAIYGTKPWTVYGEGPAEVIEGHLSEHKNKDNSEKDVRFTSKGNTLYATVLDWPTETIKIRALATGQFNVNSVRLLGTEEKLQWQQTPNALIIQAPKTQVGEHAFVFKIS</sequence>
<dbReference type="PROSITE" id="PS51257">
    <property type="entry name" value="PROKAR_LIPOPROTEIN"/>
    <property type="match status" value="1"/>
</dbReference>
<feature type="domain" description="Alpha-L-fucosidase C-terminal" evidence="8">
    <location>
        <begin position="419"/>
        <end position="498"/>
    </location>
</feature>
<gene>
    <name evidence="9" type="ORF">RS130_15575</name>
</gene>
<feature type="domain" description="Glycoside hydrolase family 29 N-terminal" evidence="7">
    <location>
        <begin position="30"/>
        <end position="390"/>
    </location>
</feature>
<dbReference type="Gene3D" id="3.20.20.80">
    <property type="entry name" value="Glycosidases"/>
    <property type="match status" value="1"/>
</dbReference>
<evidence type="ECO:0000313" key="10">
    <source>
        <dbReference type="Proteomes" id="UP001247805"/>
    </source>
</evidence>
<dbReference type="SUPFAM" id="SSF51445">
    <property type="entry name" value="(Trans)glycosidases"/>
    <property type="match status" value="1"/>
</dbReference>
<comment type="function">
    <text evidence="1">Alpha-L-fucosidase is responsible for hydrolyzing the alpha-1,6-linked fucose joined to the reducing-end N-acetylglucosamine of the carbohydrate moieties of glycoproteins.</text>
</comment>
<dbReference type="PANTHER" id="PTHR10030">
    <property type="entry name" value="ALPHA-L-FUCOSIDASE"/>
    <property type="match status" value="1"/>
</dbReference>
<name>A0ABU3SYR7_9ALTE</name>
<keyword evidence="10" id="KW-1185">Reference proteome</keyword>
<dbReference type="PIRSF" id="PIRSF001092">
    <property type="entry name" value="Alpha-L-fucosidase"/>
    <property type="match status" value="1"/>
</dbReference>
<dbReference type="InterPro" id="IPR013780">
    <property type="entry name" value="Glyco_hydro_b"/>
</dbReference>
<evidence type="ECO:0000259" key="7">
    <source>
        <dbReference type="Pfam" id="PF01120"/>
    </source>
</evidence>
<evidence type="ECO:0000256" key="4">
    <source>
        <dbReference type="ARBA" id="ARBA00022729"/>
    </source>
</evidence>
<protein>
    <recommendedName>
        <fullName evidence="3">alpha-L-fucosidase</fullName>
        <ecNumber evidence="3">3.2.1.51</ecNumber>
    </recommendedName>
</protein>
<evidence type="ECO:0000256" key="2">
    <source>
        <dbReference type="ARBA" id="ARBA00007951"/>
    </source>
</evidence>
<organism evidence="9 10">
    <name type="scientific">Paraglaciecola aquimarina</name>
    <dbReference type="NCBI Taxonomy" id="1235557"/>
    <lineage>
        <taxon>Bacteria</taxon>
        <taxon>Pseudomonadati</taxon>
        <taxon>Pseudomonadota</taxon>
        <taxon>Gammaproteobacteria</taxon>
        <taxon>Alteromonadales</taxon>
        <taxon>Alteromonadaceae</taxon>
        <taxon>Paraglaciecola</taxon>
    </lineage>
</organism>
<accession>A0ABU3SYR7</accession>
<dbReference type="EC" id="3.2.1.51" evidence="3"/>
<dbReference type="RefSeq" id="WP_316026685.1">
    <property type="nucleotide sequence ID" value="NZ_JAWDIO010000002.1"/>
</dbReference>
<dbReference type="InterPro" id="IPR031919">
    <property type="entry name" value="Fucosidase_C"/>
</dbReference>
<evidence type="ECO:0000313" key="9">
    <source>
        <dbReference type="EMBL" id="MDU0355131.1"/>
    </source>
</evidence>
<dbReference type="Pfam" id="PF16757">
    <property type="entry name" value="Fucosidase_C"/>
    <property type="match status" value="1"/>
</dbReference>
<dbReference type="InterPro" id="IPR000933">
    <property type="entry name" value="Glyco_hydro_29"/>
</dbReference>
<dbReference type="Proteomes" id="UP001247805">
    <property type="component" value="Unassembled WGS sequence"/>
</dbReference>
<evidence type="ECO:0000256" key="6">
    <source>
        <dbReference type="ARBA" id="ARBA00023295"/>
    </source>
</evidence>
<keyword evidence="4" id="KW-0732">Signal</keyword>
<keyword evidence="6" id="KW-0326">Glycosidase</keyword>
<dbReference type="InterPro" id="IPR017853">
    <property type="entry name" value="GH"/>
</dbReference>
<evidence type="ECO:0000256" key="5">
    <source>
        <dbReference type="ARBA" id="ARBA00022801"/>
    </source>
</evidence>
<dbReference type="SMART" id="SM00812">
    <property type="entry name" value="Alpha_L_fucos"/>
    <property type="match status" value="1"/>
</dbReference>
<reference evidence="9 10" key="1">
    <citation type="submission" date="2023-10" db="EMBL/GenBank/DDBJ databases">
        <title>Glaciecola aquimarina strain GGW-M5 nov., isolated from a coastal seawater.</title>
        <authorList>
            <person name="Bayburt H."/>
            <person name="Kim J.M."/>
            <person name="Choi B.J."/>
            <person name="Jeon C.O."/>
        </authorList>
    </citation>
    <scope>NUCLEOTIDE SEQUENCE [LARGE SCALE GENOMIC DNA]</scope>
    <source>
        <strain evidence="9 10">KCTC 32108</strain>
    </source>
</reference>
<comment type="caution">
    <text evidence="9">The sequence shown here is derived from an EMBL/GenBank/DDBJ whole genome shotgun (WGS) entry which is preliminary data.</text>
</comment>
<dbReference type="InterPro" id="IPR057739">
    <property type="entry name" value="Glyco_hydro_29_N"/>
</dbReference>
<dbReference type="PANTHER" id="PTHR10030:SF37">
    <property type="entry name" value="ALPHA-L-FUCOSIDASE-RELATED"/>
    <property type="match status" value="1"/>
</dbReference>
<evidence type="ECO:0000259" key="8">
    <source>
        <dbReference type="Pfam" id="PF16757"/>
    </source>
</evidence>
<evidence type="ECO:0000256" key="1">
    <source>
        <dbReference type="ARBA" id="ARBA00004071"/>
    </source>
</evidence>